<dbReference type="CDD" id="cd01647">
    <property type="entry name" value="RT_LTR"/>
    <property type="match status" value="1"/>
</dbReference>
<accession>A0A232EEC1</accession>
<dbReference type="PANTHER" id="PTHR37984:SF5">
    <property type="entry name" value="PROTEIN NYNRIN-LIKE"/>
    <property type="match status" value="1"/>
</dbReference>
<feature type="compositionally biased region" description="Basic and acidic residues" evidence="3">
    <location>
        <begin position="337"/>
        <end position="346"/>
    </location>
</feature>
<dbReference type="SMART" id="SM00343">
    <property type="entry name" value="ZnF_C2HC"/>
    <property type="match status" value="2"/>
</dbReference>
<reference evidence="5 6" key="1">
    <citation type="journal article" date="2017" name="Curr. Biol.">
        <title>The Evolution of Venom by Co-option of Single-Copy Genes.</title>
        <authorList>
            <person name="Martinson E.O."/>
            <person name="Mrinalini"/>
            <person name="Kelkar Y.D."/>
            <person name="Chang C.H."/>
            <person name="Werren J.H."/>
        </authorList>
    </citation>
    <scope>NUCLEOTIDE SEQUENCE [LARGE SCALE GENOMIC DNA]</scope>
    <source>
        <strain evidence="5 6">Alberta</strain>
        <tissue evidence="5">Whole body</tissue>
    </source>
</reference>
<keyword evidence="6" id="KW-1185">Reference proteome</keyword>
<dbReference type="SUPFAM" id="SSF57756">
    <property type="entry name" value="Retrovirus zinc finger-like domains"/>
    <property type="match status" value="1"/>
</dbReference>
<keyword evidence="2" id="KW-0175">Coiled coil</keyword>
<dbReference type="AlphaFoldDB" id="A0A232EEC1"/>
<evidence type="ECO:0000256" key="2">
    <source>
        <dbReference type="SAM" id="Coils"/>
    </source>
</evidence>
<dbReference type="EMBL" id="NNAY01005459">
    <property type="protein sequence ID" value="OXU16662.1"/>
    <property type="molecule type" value="Genomic_DNA"/>
</dbReference>
<feature type="region of interest" description="Disordered" evidence="3">
    <location>
        <begin position="87"/>
        <end position="122"/>
    </location>
</feature>
<dbReference type="GO" id="GO:0003676">
    <property type="term" value="F:nucleic acid binding"/>
    <property type="evidence" value="ECO:0007669"/>
    <property type="project" value="InterPro"/>
</dbReference>
<protein>
    <recommendedName>
        <fullName evidence="4">CCHC-type domain-containing protein</fullName>
    </recommendedName>
</protein>
<dbReference type="InterPro" id="IPR000477">
    <property type="entry name" value="RT_dom"/>
</dbReference>
<feature type="region of interest" description="Disordered" evidence="3">
    <location>
        <begin position="309"/>
        <end position="346"/>
    </location>
</feature>
<dbReference type="Pfam" id="PF00098">
    <property type="entry name" value="zf-CCHC"/>
    <property type="match status" value="1"/>
</dbReference>
<evidence type="ECO:0000313" key="5">
    <source>
        <dbReference type="EMBL" id="OXU16662.1"/>
    </source>
</evidence>
<keyword evidence="1" id="KW-0863">Zinc-finger</keyword>
<evidence type="ECO:0000256" key="1">
    <source>
        <dbReference type="PROSITE-ProRule" id="PRU00047"/>
    </source>
</evidence>
<keyword evidence="1" id="KW-0862">Zinc</keyword>
<feature type="coiled-coil region" evidence="2">
    <location>
        <begin position="36"/>
        <end position="84"/>
    </location>
</feature>
<dbReference type="InterPro" id="IPR036875">
    <property type="entry name" value="Znf_CCHC_sf"/>
</dbReference>
<dbReference type="PANTHER" id="PTHR37984">
    <property type="entry name" value="PROTEIN CBG26694"/>
    <property type="match status" value="1"/>
</dbReference>
<proteinExistence type="predicted"/>
<organism evidence="5 6">
    <name type="scientific">Trichomalopsis sarcophagae</name>
    <dbReference type="NCBI Taxonomy" id="543379"/>
    <lineage>
        <taxon>Eukaryota</taxon>
        <taxon>Metazoa</taxon>
        <taxon>Ecdysozoa</taxon>
        <taxon>Arthropoda</taxon>
        <taxon>Hexapoda</taxon>
        <taxon>Insecta</taxon>
        <taxon>Pterygota</taxon>
        <taxon>Neoptera</taxon>
        <taxon>Endopterygota</taxon>
        <taxon>Hymenoptera</taxon>
        <taxon>Apocrita</taxon>
        <taxon>Proctotrupomorpha</taxon>
        <taxon>Chalcidoidea</taxon>
        <taxon>Pteromalidae</taxon>
        <taxon>Pteromalinae</taxon>
        <taxon>Trichomalopsis</taxon>
    </lineage>
</organism>
<keyword evidence="1" id="KW-0479">Metal-binding</keyword>
<feature type="compositionally biased region" description="Basic and acidic residues" evidence="3">
    <location>
        <begin position="16"/>
        <end position="28"/>
    </location>
</feature>
<feature type="region of interest" description="Disordered" evidence="3">
    <location>
        <begin position="1"/>
        <end position="28"/>
    </location>
</feature>
<comment type="caution">
    <text evidence="5">The sequence shown here is derived from an EMBL/GenBank/DDBJ whole genome shotgun (WGS) entry which is preliminary data.</text>
</comment>
<dbReference type="OrthoDB" id="7693469at2759"/>
<dbReference type="GO" id="GO:0008270">
    <property type="term" value="F:zinc ion binding"/>
    <property type="evidence" value="ECO:0007669"/>
    <property type="project" value="UniProtKB-KW"/>
</dbReference>
<feature type="domain" description="CCHC-type" evidence="4">
    <location>
        <begin position="348"/>
        <end position="364"/>
    </location>
</feature>
<dbReference type="Gene3D" id="4.10.60.10">
    <property type="entry name" value="Zinc finger, CCHC-type"/>
    <property type="match status" value="1"/>
</dbReference>
<dbReference type="Pfam" id="PF00078">
    <property type="entry name" value="RVT_1"/>
    <property type="match status" value="1"/>
</dbReference>
<dbReference type="Gene3D" id="3.10.10.10">
    <property type="entry name" value="HIV Type 1 Reverse Transcriptase, subunit A, domain 1"/>
    <property type="match status" value="1"/>
</dbReference>
<dbReference type="PROSITE" id="PS50158">
    <property type="entry name" value="ZF_CCHC"/>
    <property type="match status" value="1"/>
</dbReference>
<dbReference type="InterPro" id="IPR043502">
    <property type="entry name" value="DNA/RNA_pol_sf"/>
</dbReference>
<dbReference type="SUPFAM" id="SSF56672">
    <property type="entry name" value="DNA/RNA polymerases"/>
    <property type="match status" value="1"/>
</dbReference>
<dbReference type="InterPro" id="IPR050951">
    <property type="entry name" value="Retrovirus_Pol_polyprotein"/>
</dbReference>
<dbReference type="Proteomes" id="UP000215335">
    <property type="component" value="Unassembled WGS sequence"/>
</dbReference>
<dbReference type="GO" id="GO:0071897">
    <property type="term" value="P:DNA biosynthetic process"/>
    <property type="evidence" value="ECO:0007669"/>
    <property type="project" value="UniProtKB-ARBA"/>
</dbReference>
<evidence type="ECO:0000256" key="3">
    <source>
        <dbReference type="SAM" id="MobiDB-lite"/>
    </source>
</evidence>
<dbReference type="Gene3D" id="3.30.70.270">
    <property type="match status" value="1"/>
</dbReference>
<evidence type="ECO:0000313" key="6">
    <source>
        <dbReference type="Proteomes" id="UP000215335"/>
    </source>
</evidence>
<feature type="compositionally biased region" description="Basic and acidic residues" evidence="3">
    <location>
        <begin position="310"/>
        <end position="328"/>
    </location>
</feature>
<sequence>MRRDQPPRAVKQSIKRLQEQRATRRSAEATRIVAPIKNVKMSDEQLQKELAEEKATSEALQQENAVAAKTVEDMRARMRELEKRLTTDLTAGTPAVRQPANAVTRDEQQLSTPQPGYTQSDAGIEKMPAWASTLALVMRSCITPVPPPPQRPRIAYIDEANTLTKFSGQDELLPVKSWKRSVDELAAAGMGTRHFAAKRALTGAAADWILTRSDLQSWIPLGKAIESTFEYEVDEFHIMEKLMRGRPKKDEPLIQYMHHMRRLASQANISDKLTLKYTVTGIPDNAFNKVLLHVCTNFEELKKALANYEAARREQKEHSNKQRGDQHAPKPNGGHAKKQEDKGREAGKCYNCGHTGHKSRECPEKSKKPKCFACNLSVHISRECTNKLNASQREKTKAVNLVQEKEDDSIYLVQNEEKSNSHVQVLLGGVEVSAMLDSGARKNILRADQWDEIRKATSPVLEVTEYLGQLKGFGRSVVRTPELVTLPSVVDGAQYDLEYLIVPRRAVEERVLIGDPLQKMARLIFDPDRATVVPLVGTVYIRLVQQELDEAERVMDAVSTKYQAEVKKLVADYKPEGRETAPVKMHIVMKNEVPISCRPRKLSPQEAGINEKTPMPIVEDVLESLSEAVVFSTIDLKNGFFHVEVYESRKYTVFVTPEGQYKFCRVSFGLSTSPAVFTRFVRYVFAELIRRKVIVLFMDDEIIKATTYEEAIDNFKKVLETAARFGLKINWKKCQLLQKKVEFLGHVVEGGKISPRRPRRRP</sequence>
<name>A0A232EEC1_9HYME</name>
<dbReference type="STRING" id="543379.A0A232EEC1"/>
<gene>
    <name evidence="5" type="ORF">TSAR_010531</name>
</gene>
<dbReference type="InterPro" id="IPR001878">
    <property type="entry name" value="Znf_CCHC"/>
</dbReference>
<feature type="compositionally biased region" description="Polar residues" evidence="3">
    <location>
        <begin position="109"/>
        <end position="121"/>
    </location>
</feature>
<evidence type="ECO:0000259" key="4">
    <source>
        <dbReference type="PROSITE" id="PS50158"/>
    </source>
</evidence>
<dbReference type="InterPro" id="IPR043128">
    <property type="entry name" value="Rev_trsase/Diguanyl_cyclase"/>
</dbReference>